<gene>
    <name evidence="4" type="ORF">EDD27_6543</name>
</gene>
<dbReference type="InterPro" id="IPR004104">
    <property type="entry name" value="Gfo/Idh/MocA-like_OxRdtase_C"/>
</dbReference>
<comment type="caution">
    <text evidence="4">The sequence shown here is derived from an EMBL/GenBank/DDBJ whole genome shotgun (WGS) entry which is preliminary data.</text>
</comment>
<reference evidence="4 5" key="1">
    <citation type="submission" date="2019-01" db="EMBL/GenBank/DDBJ databases">
        <title>Sequencing the genomes of 1000 actinobacteria strains.</title>
        <authorList>
            <person name="Klenk H.-P."/>
        </authorList>
    </citation>
    <scope>NUCLEOTIDE SEQUENCE [LARGE SCALE GENOMIC DNA]</scope>
    <source>
        <strain evidence="4 5">DSM 43925</strain>
    </source>
</reference>
<dbReference type="InterPro" id="IPR000683">
    <property type="entry name" value="Gfo/Idh/MocA-like_OxRdtase_N"/>
</dbReference>
<dbReference type="PANTHER" id="PTHR43377:SF2">
    <property type="entry name" value="BINDING ROSSMANN FOLD OXIDOREDUCTASE, PUTATIVE (AFU_ORTHOLOGUE AFUA_4G00560)-RELATED"/>
    <property type="match status" value="1"/>
</dbReference>
<feature type="domain" description="Gfo/Idh/MocA-like oxidoreductase N-terminal" evidence="2">
    <location>
        <begin position="12"/>
        <end position="131"/>
    </location>
</feature>
<organism evidence="4 5">
    <name type="scientific">Nonomuraea polychroma</name>
    <dbReference type="NCBI Taxonomy" id="46176"/>
    <lineage>
        <taxon>Bacteria</taxon>
        <taxon>Bacillati</taxon>
        <taxon>Actinomycetota</taxon>
        <taxon>Actinomycetes</taxon>
        <taxon>Streptosporangiales</taxon>
        <taxon>Streptosporangiaceae</taxon>
        <taxon>Nonomuraea</taxon>
    </lineage>
</organism>
<dbReference type="InterPro" id="IPR036291">
    <property type="entry name" value="NAD(P)-bd_dom_sf"/>
</dbReference>
<evidence type="ECO:0000313" key="4">
    <source>
        <dbReference type="EMBL" id="RVX43841.1"/>
    </source>
</evidence>
<name>A0A438ME80_9ACTN</name>
<sequence>MYNLWGMRMVTLAVIGAGLRGSGYARLAREGGLAEVVAVAEPDEGRRADFAAEHGIPAERVFADWRDLLAGGRLADAVIVATQDRLHLQPAVRAAELGYHILLEKPMAPTEEDATAIAEAADRNGVILAVCHVLRYAPYTTRLKELLDEGRIGQIMNIQHLEQVGWWHQAHSFVRGNWRNEAESAPMLLAKACHDLDWIVHIKGAVPERVSSFGKLVHFTKESRPAGAADRCLDCSIEPTCPYSARQLYMECLADRDRHVWPLGAITRDFTEKGVLTALREGPYGRCVYACDNDVVDSQVVIMEFADGTSATCTMTAFGALEHRKTRIFGTHGSIECDGETLRVHDFLTNEVSVIDALAGADASAASGHGGGDGALMEAFVAAVRDNDPALVPTNAQASLATHRVVWAAEQARHTRTVISIGKAPHHA</sequence>
<dbReference type="PANTHER" id="PTHR43377">
    <property type="entry name" value="BILIVERDIN REDUCTASE A"/>
    <property type="match status" value="1"/>
</dbReference>
<comment type="similarity">
    <text evidence="1">Belongs to the Gfo/Idh/MocA family.</text>
</comment>
<dbReference type="EMBL" id="SAUN01000001">
    <property type="protein sequence ID" value="RVX43841.1"/>
    <property type="molecule type" value="Genomic_DNA"/>
</dbReference>
<dbReference type="SUPFAM" id="SSF51735">
    <property type="entry name" value="NAD(P)-binding Rossmann-fold domains"/>
    <property type="match status" value="1"/>
</dbReference>
<dbReference type="Proteomes" id="UP000284824">
    <property type="component" value="Unassembled WGS sequence"/>
</dbReference>
<evidence type="ECO:0000256" key="1">
    <source>
        <dbReference type="ARBA" id="ARBA00010928"/>
    </source>
</evidence>
<dbReference type="SUPFAM" id="SSF55347">
    <property type="entry name" value="Glyceraldehyde-3-phosphate dehydrogenase-like, C-terminal domain"/>
    <property type="match status" value="1"/>
</dbReference>
<proteinExistence type="inferred from homology"/>
<dbReference type="AlphaFoldDB" id="A0A438ME80"/>
<evidence type="ECO:0000259" key="3">
    <source>
        <dbReference type="Pfam" id="PF02894"/>
    </source>
</evidence>
<feature type="domain" description="Gfo/Idh/MocA-like oxidoreductase C-terminal" evidence="3">
    <location>
        <begin position="144"/>
        <end position="418"/>
    </location>
</feature>
<dbReference type="Pfam" id="PF01408">
    <property type="entry name" value="GFO_IDH_MocA"/>
    <property type="match status" value="1"/>
</dbReference>
<evidence type="ECO:0000313" key="5">
    <source>
        <dbReference type="Proteomes" id="UP000284824"/>
    </source>
</evidence>
<protein>
    <submittedName>
        <fullName evidence="4">Oxidoreductase family protein</fullName>
    </submittedName>
</protein>
<dbReference type="GO" id="GO:0000166">
    <property type="term" value="F:nucleotide binding"/>
    <property type="evidence" value="ECO:0007669"/>
    <property type="project" value="InterPro"/>
</dbReference>
<dbReference type="Pfam" id="PF02894">
    <property type="entry name" value="GFO_IDH_MocA_C"/>
    <property type="match status" value="1"/>
</dbReference>
<evidence type="ECO:0000259" key="2">
    <source>
        <dbReference type="Pfam" id="PF01408"/>
    </source>
</evidence>
<dbReference type="InterPro" id="IPR051450">
    <property type="entry name" value="Gfo/Idh/MocA_Oxidoreductases"/>
</dbReference>
<dbReference type="Gene3D" id="3.30.360.10">
    <property type="entry name" value="Dihydrodipicolinate Reductase, domain 2"/>
    <property type="match status" value="1"/>
</dbReference>
<keyword evidence="5" id="KW-1185">Reference proteome</keyword>
<dbReference type="Gene3D" id="3.40.50.720">
    <property type="entry name" value="NAD(P)-binding Rossmann-like Domain"/>
    <property type="match status" value="1"/>
</dbReference>
<accession>A0A438ME80</accession>